<evidence type="ECO:0000256" key="1">
    <source>
        <dbReference type="ARBA" id="ARBA00023002"/>
    </source>
</evidence>
<accession>A0A165L0S7</accession>
<gene>
    <name evidence="4" type="ORF">EXIGLDRAFT_642439</name>
</gene>
<organism evidence="4 5">
    <name type="scientific">Exidia glandulosa HHB12029</name>
    <dbReference type="NCBI Taxonomy" id="1314781"/>
    <lineage>
        <taxon>Eukaryota</taxon>
        <taxon>Fungi</taxon>
        <taxon>Dikarya</taxon>
        <taxon>Basidiomycota</taxon>
        <taxon>Agaricomycotina</taxon>
        <taxon>Agaricomycetes</taxon>
        <taxon>Auriculariales</taxon>
        <taxon>Exidiaceae</taxon>
        <taxon>Exidia</taxon>
    </lineage>
</organism>
<keyword evidence="5" id="KW-1185">Reference proteome</keyword>
<dbReference type="AlphaFoldDB" id="A0A165L0S7"/>
<dbReference type="Proteomes" id="UP000077266">
    <property type="component" value="Unassembled WGS sequence"/>
</dbReference>
<proteinExistence type="inferred from homology"/>
<evidence type="ECO:0000313" key="5">
    <source>
        <dbReference type="Proteomes" id="UP000077266"/>
    </source>
</evidence>
<dbReference type="PANTHER" id="PTHR10366">
    <property type="entry name" value="NAD DEPENDENT EPIMERASE/DEHYDRATASE"/>
    <property type="match status" value="1"/>
</dbReference>
<name>A0A165L0S7_EXIGL</name>
<keyword evidence="1" id="KW-0560">Oxidoreductase</keyword>
<reference evidence="4 5" key="1">
    <citation type="journal article" date="2016" name="Mol. Biol. Evol.">
        <title>Comparative Genomics of Early-Diverging Mushroom-Forming Fungi Provides Insights into the Origins of Lignocellulose Decay Capabilities.</title>
        <authorList>
            <person name="Nagy L.G."/>
            <person name="Riley R."/>
            <person name="Tritt A."/>
            <person name="Adam C."/>
            <person name="Daum C."/>
            <person name="Floudas D."/>
            <person name="Sun H."/>
            <person name="Yadav J.S."/>
            <person name="Pangilinan J."/>
            <person name="Larsson K.H."/>
            <person name="Matsuura K."/>
            <person name="Barry K."/>
            <person name="Labutti K."/>
            <person name="Kuo R."/>
            <person name="Ohm R.A."/>
            <person name="Bhattacharya S.S."/>
            <person name="Shirouzu T."/>
            <person name="Yoshinaga Y."/>
            <person name="Martin F.M."/>
            <person name="Grigoriev I.V."/>
            <person name="Hibbett D.S."/>
        </authorList>
    </citation>
    <scope>NUCLEOTIDE SEQUENCE [LARGE SCALE GENOMIC DNA]</scope>
    <source>
        <strain evidence="4 5">HHB12029</strain>
    </source>
</reference>
<dbReference type="Pfam" id="PF01370">
    <property type="entry name" value="Epimerase"/>
    <property type="match status" value="1"/>
</dbReference>
<dbReference type="InParanoid" id="A0A165L0S7"/>
<evidence type="ECO:0000313" key="4">
    <source>
        <dbReference type="EMBL" id="KZV97177.1"/>
    </source>
</evidence>
<dbReference type="GO" id="GO:0016616">
    <property type="term" value="F:oxidoreductase activity, acting on the CH-OH group of donors, NAD or NADP as acceptor"/>
    <property type="evidence" value="ECO:0007669"/>
    <property type="project" value="TreeGrafter"/>
</dbReference>
<evidence type="ECO:0000256" key="2">
    <source>
        <dbReference type="ARBA" id="ARBA00023445"/>
    </source>
</evidence>
<dbReference type="PANTHER" id="PTHR10366:SF564">
    <property type="entry name" value="STEROL-4-ALPHA-CARBOXYLATE 3-DEHYDROGENASE, DECARBOXYLATING"/>
    <property type="match status" value="1"/>
</dbReference>
<dbReference type="STRING" id="1314781.A0A165L0S7"/>
<dbReference type="InterPro" id="IPR050425">
    <property type="entry name" value="NAD(P)_dehydrat-like"/>
</dbReference>
<sequence length="350" mass="37758">MPAVPAPAKVLVTGASGFLAAHVVKAFLSRGYTVLGTVRSPSKGDYLKRLYEPEFPGKFDYVVVKDIAEPGAFDEAVKDVDAVAHTASPVTFSGDTPAEEVIGPAVAGTVEILKSIRAHGPRVQRIVVTSSFAALLQPHDGPYEYSDKDWNDFSVNEARTNPAASGVHKYRASKVLAERALWDYIANEKPPFDAITVNPPFIYGPLIHEINSLDQLNLSSQLIWDRFAKELPESELATYTGNAIDVRDVADVHVDAIQKPELAGRRLVIGVGAVANQDFYDAAHEAGDLPNLPFPIPRGKPGAADAARPSFVQISPDSARLLGREGKFIGLPQMVKETLQSIVDRGLVTV</sequence>
<dbReference type="OrthoDB" id="2735536at2759"/>
<evidence type="ECO:0000259" key="3">
    <source>
        <dbReference type="Pfam" id="PF01370"/>
    </source>
</evidence>
<feature type="domain" description="NAD-dependent epimerase/dehydratase" evidence="3">
    <location>
        <begin position="10"/>
        <end position="270"/>
    </location>
</feature>
<dbReference type="EMBL" id="KV425933">
    <property type="protein sequence ID" value="KZV97177.1"/>
    <property type="molecule type" value="Genomic_DNA"/>
</dbReference>
<dbReference type="SUPFAM" id="SSF51735">
    <property type="entry name" value="NAD(P)-binding Rossmann-fold domains"/>
    <property type="match status" value="1"/>
</dbReference>
<protein>
    <submittedName>
        <fullName evidence="4">NAD(P)-binding protein</fullName>
    </submittedName>
</protein>
<dbReference type="InterPro" id="IPR036291">
    <property type="entry name" value="NAD(P)-bd_dom_sf"/>
</dbReference>
<dbReference type="Gene3D" id="3.40.50.720">
    <property type="entry name" value="NAD(P)-binding Rossmann-like Domain"/>
    <property type="match status" value="1"/>
</dbReference>
<dbReference type="InterPro" id="IPR001509">
    <property type="entry name" value="Epimerase_deHydtase"/>
</dbReference>
<comment type="similarity">
    <text evidence="2">Belongs to the NAD(P)-dependent epimerase/dehydratase family. Dihydroflavonol-4-reductase subfamily.</text>
</comment>